<keyword evidence="3" id="KW-1185">Reference proteome</keyword>
<feature type="compositionally biased region" description="Polar residues" evidence="1">
    <location>
        <begin position="93"/>
        <end position="107"/>
    </location>
</feature>
<evidence type="ECO:0000313" key="2">
    <source>
        <dbReference type="EMBL" id="KAF9308137.1"/>
    </source>
</evidence>
<feature type="region of interest" description="Disordered" evidence="1">
    <location>
        <begin position="66"/>
        <end position="107"/>
    </location>
</feature>
<accession>A0A9P5S7R2</accession>
<protein>
    <submittedName>
        <fullName evidence="2">Uncharacterized protein</fullName>
    </submittedName>
</protein>
<name>A0A9P5S7R2_9FUNG</name>
<gene>
    <name evidence="2" type="ORF">BG006_005559</name>
</gene>
<organism evidence="2 3">
    <name type="scientific">Podila minutissima</name>
    <dbReference type="NCBI Taxonomy" id="64525"/>
    <lineage>
        <taxon>Eukaryota</taxon>
        <taxon>Fungi</taxon>
        <taxon>Fungi incertae sedis</taxon>
        <taxon>Mucoromycota</taxon>
        <taxon>Mortierellomycotina</taxon>
        <taxon>Mortierellomycetes</taxon>
        <taxon>Mortierellales</taxon>
        <taxon>Mortierellaceae</taxon>
        <taxon>Podila</taxon>
    </lineage>
</organism>
<evidence type="ECO:0000256" key="1">
    <source>
        <dbReference type="SAM" id="MobiDB-lite"/>
    </source>
</evidence>
<sequence>PHQDPTLVRFWDREQKARPHLSYMYLHQLRLFGIRDGVLDKYCTWFPGVRDIHIFEVDEEPEISFDSLSSVDESDNERLPIPPLQQHERHQNQAEAPQASVTQVQNVQLRIGSGQGGRYKQTI</sequence>
<comment type="caution">
    <text evidence="2">The sequence shown here is derived from an EMBL/GenBank/DDBJ whole genome shotgun (WGS) entry which is preliminary data.</text>
</comment>
<dbReference type="EMBL" id="JAAAUY010003130">
    <property type="protein sequence ID" value="KAF9308137.1"/>
    <property type="molecule type" value="Genomic_DNA"/>
</dbReference>
<dbReference type="Proteomes" id="UP000696485">
    <property type="component" value="Unassembled WGS sequence"/>
</dbReference>
<feature type="non-terminal residue" evidence="2">
    <location>
        <position position="123"/>
    </location>
</feature>
<proteinExistence type="predicted"/>
<reference evidence="2" key="1">
    <citation type="journal article" date="2020" name="Fungal Divers.">
        <title>Resolving the Mortierellaceae phylogeny through synthesis of multi-gene phylogenetics and phylogenomics.</title>
        <authorList>
            <person name="Vandepol N."/>
            <person name="Liber J."/>
            <person name="Desiro A."/>
            <person name="Na H."/>
            <person name="Kennedy M."/>
            <person name="Barry K."/>
            <person name="Grigoriev I.V."/>
            <person name="Miller A.N."/>
            <person name="O'Donnell K."/>
            <person name="Stajich J.E."/>
            <person name="Bonito G."/>
        </authorList>
    </citation>
    <scope>NUCLEOTIDE SEQUENCE</scope>
    <source>
        <strain evidence="2">NVP1</strain>
    </source>
</reference>
<dbReference type="AlphaFoldDB" id="A0A9P5S7R2"/>
<feature type="non-terminal residue" evidence="2">
    <location>
        <position position="1"/>
    </location>
</feature>
<evidence type="ECO:0000313" key="3">
    <source>
        <dbReference type="Proteomes" id="UP000696485"/>
    </source>
</evidence>